<keyword evidence="3" id="KW-0804">Transcription</keyword>
<reference evidence="5 6" key="1">
    <citation type="submission" date="2020-08" db="EMBL/GenBank/DDBJ databases">
        <title>Oceanospirillum sp. nov. isolated from marine sediment.</title>
        <authorList>
            <person name="Ji X."/>
        </authorList>
    </citation>
    <scope>NUCLEOTIDE SEQUENCE [LARGE SCALE GENOMIC DNA]</scope>
    <source>
        <strain evidence="5 6">D5</strain>
    </source>
</reference>
<feature type="domain" description="HTH marR-type" evidence="4">
    <location>
        <begin position="12"/>
        <end position="145"/>
    </location>
</feature>
<evidence type="ECO:0000256" key="3">
    <source>
        <dbReference type="ARBA" id="ARBA00023163"/>
    </source>
</evidence>
<dbReference type="SMART" id="SM00347">
    <property type="entry name" value="HTH_MARR"/>
    <property type="match status" value="1"/>
</dbReference>
<dbReference type="PANTHER" id="PTHR42756:SF1">
    <property type="entry name" value="TRANSCRIPTIONAL REPRESSOR OF EMRAB OPERON"/>
    <property type="match status" value="1"/>
</dbReference>
<keyword evidence="6" id="KW-1185">Reference proteome</keyword>
<evidence type="ECO:0000259" key="4">
    <source>
        <dbReference type="PROSITE" id="PS50995"/>
    </source>
</evidence>
<evidence type="ECO:0000313" key="6">
    <source>
        <dbReference type="Proteomes" id="UP000565262"/>
    </source>
</evidence>
<dbReference type="Proteomes" id="UP000565262">
    <property type="component" value="Unassembled WGS sequence"/>
</dbReference>
<dbReference type="GO" id="GO:0003677">
    <property type="term" value="F:DNA binding"/>
    <property type="evidence" value="ECO:0007669"/>
    <property type="project" value="UniProtKB-KW"/>
</dbReference>
<accession>A0A839IMU7</accession>
<dbReference type="PROSITE" id="PS50995">
    <property type="entry name" value="HTH_MARR_2"/>
    <property type="match status" value="1"/>
</dbReference>
<dbReference type="CDD" id="cd00090">
    <property type="entry name" value="HTH_ARSR"/>
    <property type="match status" value="1"/>
</dbReference>
<evidence type="ECO:0000256" key="1">
    <source>
        <dbReference type="ARBA" id="ARBA00023015"/>
    </source>
</evidence>
<dbReference type="InterPro" id="IPR036388">
    <property type="entry name" value="WH-like_DNA-bd_sf"/>
</dbReference>
<organism evidence="5 6">
    <name type="scientific">Oceanospirillum sediminis</name>
    <dbReference type="NCBI Taxonomy" id="2760088"/>
    <lineage>
        <taxon>Bacteria</taxon>
        <taxon>Pseudomonadati</taxon>
        <taxon>Pseudomonadota</taxon>
        <taxon>Gammaproteobacteria</taxon>
        <taxon>Oceanospirillales</taxon>
        <taxon>Oceanospirillaceae</taxon>
        <taxon>Oceanospirillum</taxon>
    </lineage>
</organism>
<dbReference type="InterPro" id="IPR000835">
    <property type="entry name" value="HTH_MarR-typ"/>
</dbReference>
<dbReference type="Gene3D" id="1.10.10.10">
    <property type="entry name" value="Winged helix-like DNA-binding domain superfamily/Winged helix DNA-binding domain"/>
    <property type="match status" value="1"/>
</dbReference>
<gene>
    <name evidence="5" type="ORF">H4O21_09090</name>
</gene>
<dbReference type="RefSeq" id="WP_182808546.1">
    <property type="nucleotide sequence ID" value="NZ_JACJFM010000009.1"/>
</dbReference>
<keyword evidence="1" id="KW-0805">Transcription regulation</keyword>
<dbReference type="InterPro" id="IPR011991">
    <property type="entry name" value="ArsR-like_HTH"/>
</dbReference>
<name>A0A839IMU7_9GAMM</name>
<dbReference type="Pfam" id="PF12802">
    <property type="entry name" value="MarR_2"/>
    <property type="match status" value="1"/>
</dbReference>
<evidence type="ECO:0000256" key="2">
    <source>
        <dbReference type="ARBA" id="ARBA00023125"/>
    </source>
</evidence>
<evidence type="ECO:0000313" key="5">
    <source>
        <dbReference type="EMBL" id="MBB1486763.1"/>
    </source>
</evidence>
<keyword evidence="2" id="KW-0238">DNA-binding</keyword>
<comment type="caution">
    <text evidence="5">The sequence shown here is derived from an EMBL/GenBank/DDBJ whole genome shotgun (WGS) entry which is preliminary data.</text>
</comment>
<dbReference type="SUPFAM" id="SSF46785">
    <property type="entry name" value="Winged helix' DNA-binding domain"/>
    <property type="match status" value="1"/>
</dbReference>
<dbReference type="AlphaFoldDB" id="A0A839IMU7"/>
<dbReference type="EMBL" id="JACJFM010000009">
    <property type="protein sequence ID" value="MBB1486763.1"/>
    <property type="molecule type" value="Genomic_DNA"/>
</dbReference>
<protein>
    <submittedName>
        <fullName evidence="5">MarR family transcriptional regulator</fullName>
    </submittedName>
</protein>
<dbReference type="PRINTS" id="PR00598">
    <property type="entry name" value="HTHMARR"/>
</dbReference>
<proteinExistence type="predicted"/>
<dbReference type="GO" id="GO:0003700">
    <property type="term" value="F:DNA-binding transcription factor activity"/>
    <property type="evidence" value="ECO:0007669"/>
    <property type="project" value="InterPro"/>
</dbReference>
<dbReference type="InterPro" id="IPR036390">
    <property type="entry name" value="WH_DNA-bd_sf"/>
</dbReference>
<dbReference type="PANTHER" id="PTHR42756">
    <property type="entry name" value="TRANSCRIPTIONAL REGULATOR, MARR"/>
    <property type="match status" value="1"/>
</dbReference>
<sequence>MNEKINASLKLEQFLPYRFNQLAERISHSLSMIYSSEFGISISEWRILAMLGQKPCMTSSDISQRTRMDKAKVSRAVQKLEKQGYLLREKDEQDHRVSHLSLTNEGIELYNAIVPKALEWEGELVGSLSGQEYRDLHNLLNKLDQQIKLSDDL</sequence>